<dbReference type="EnsemblPlants" id="Solyc02g032590.1.1">
    <property type="protein sequence ID" value="Solyc02g032590.1.1"/>
    <property type="gene ID" value="Solyc02g032590.1"/>
</dbReference>
<accession>K4B5K4</accession>
<dbReference type="HOGENOM" id="CLU_1505948_0_0_1"/>
<dbReference type="InParanoid" id="K4B5K4"/>
<feature type="compositionally biased region" description="Basic and acidic residues" evidence="1">
    <location>
        <begin position="169"/>
        <end position="179"/>
    </location>
</feature>
<feature type="region of interest" description="Disordered" evidence="1">
    <location>
        <begin position="146"/>
        <end position="179"/>
    </location>
</feature>
<protein>
    <submittedName>
        <fullName evidence="2">Uncharacterized protein</fullName>
    </submittedName>
</protein>
<keyword evidence="3" id="KW-1185">Reference proteome</keyword>
<reference evidence="2" key="1">
    <citation type="journal article" date="2012" name="Nature">
        <title>The tomato genome sequence provides insights into fleshy fruit evolution.</title>
        <authorList>
            <consortium name="Tomato Genome Consortium"/>
        </authorList>
    </citation>
    <scope>NUCLEOTIDE SEQUENCE [LARGE SCALE GENOMIC DNA]</scope>
    <source>
        <strain evidence="2">cv. Heinz 1706</strain>
    </source>
</reference>
<name>K4B5K4_SOLLC</name>
<evidence type="ECO:0000313" key="2">
    <source>
        <dbReference type="EnsemblPlants" id="Solyc02g032590.1.1"/>
    </source>
</evidence>
<dbReference type="PaxDb" id="4081-Solyc02g032590.1.1"/>
<sequence>MARVSEKGGSLHIGGAISLVTRKERMEYRSTLPLESQDRSFTQEESENLWKQSAGEVIRRSVYDYQERKYQKKQAWYCGSSSYSLDGMDKETIFAMEGKILFLNPELVALADRERKRDVEITTSKEAENKRHAALQAQLTFLFESGNILPPCPTSNDEGADQEDDENDKGDKESEGDKE</sequence>
<evidence type="ECO:0000256" key="1">
    <source>
        <dbReference type="SAM" id="MobiDB-lite"/>
    </source>
</evidence>
<organism evidence="2">
    <name type="scientific">Solanum lycopersicum</name>
    <name type="common">Tomato</name>
    <name type="synonym">Lycopersicon esculentum</name>
    <dbReference type="NCBI Taxonomy" id="4081"/>
    <lineage>
        <taxon>Eukaryota</taxon>
        <taxon>Viridiplantae</taxon>
        <taxon>Streptophyta</taxon>
        <taxon>Embryophyta</taxon>
        <taxon>Tracheophyta</taxon>
        <taxon>Spermatophyta</taxon>
        <taxon>Magnoliopsida</taxon>
        <taxon>eudicotyledons</taxon>
        <taxon>Gunneridae</taxon>
        <taxon>Pentapetalae</taxon>
        <taxon>asterids</taxon>
        <taxon>lamiids</taxon>
        <taxon>Solanales</taxon>
        <taxon>Solanaceae</taxon>
        <taxon>Solanoideae</taxon>
        <taxon>Solaneae</taxon>
        <taxon>Solanum</taxon>
        <taxon>Solanum subgen. Lycopersicon</taxon>
    </lineage>
</organism>
<reference evidence="2" key="2">
    <citation type="submission" date="2015-06" db="UniProtKB">
        <authorList>
            <consortium name="EnsemblPlants"/>
        </authorList>
    </citation>
    <scope>IDENTIFICATION</scope>
    <source>
        <strain evidence="2">cv. Heinz 1706</strain>
    </source>
</reference>
<dbReference type="Proteomes" id="UP000004994">
    <property type="component" value="Chromosome 2"/>
</dbReference>
<evidence type="ECO:0000313" key="3">
    <source>
        <dbReference type="Proteomes" id="UP000004994"/>
    </source>
</evidence>
<dbReference type="Gramene" id="Solyc02g032590.1.1">
    <property type="protein sequence ID" value="Solyc02g032590.1.1"/>
    <property type="gene ID" value="Solyc02g032590.1"/>
</dbReference>
<feature type="compositionally biased region" description="Acidic residues" evidence="1">
    <location>
        <begin position="158"/>
        <end position="168"/>
    </location>
</feature>
<dbReference type="AlphaFoldDB" id="K4B5K4"/>
<dbReference type="OMA" id="RMEYRST"/>
<proteinExistence type="predicted"/>